<gene>
    <name evidence="1" type="ordered locus">Sulku_1601</name>
</gene>
<dbReference type="HOGENOM" id="CLU_3391761_0_0_7"/>
<accession>E4U076</accession>
<sequence length="32" mass="3393">MKIQSQTCCEAGTESRGSQSEIAGLSFIVFAI</sequence>
<keyword evidence="2" id="KW-1185">Reference proteome</keyword>
<dbReference type="Proteomes" id="UP000008721">
    <property type="component" value="Chromosome"/>
</dbReference>
<dbReference type="STRING" id="709032.Sulku_1601"/>
<dbReference type="KEGG" id="sku:Sulku_1601"/>
<evidence type="ECO:0000313" key="2">
    <source>
        <dbReference type="Proteomes" id="UP000008721"/>
    </source>
</evidence>
<dbReference type="AlphaFoldDB" id="E4U076"/>
<dbReference type="EMBL" id="CP002355">
    <property type="protein sequence ID" value="ADR34262.1"/>
    <property type="molecule type" value="Genomic_DNA"/>
</dbReference>
<organism evidence="1 2">
    <name type="scientific">Sulfuricurvum kujiense (strain ATCC BAA-921 / DSM 16994 / JCM 11577 / YK-1)</name>
    <dbReference type="NCBI Taxonomy" id="709032"/>
    <lineage>
        <taxon>Bacteria</taxon>
        <taxon>Pseudomonadati</taxon>
        <taxon>Campylobacterota</taxon>
        <taxon>Epsilonproteobacteria</taxon>
        <taxon>Campylobacterales</taxon>
        <taxon>Sulfurimonadaceae</taxon>
        <taxon>Sulfuricurvum</taxon>
    </lineage>
</organism>
<name>E4U076_SULKY</name>
<protein>
    <submittedName>
        <fullName evidence="1">Uncharacterized protein</fullName>
    </submittedName>
</protein>
<evidence type="ECO:0000313" key="1">
    <source>
        <dbReference type="EMBL" id="ADR34262.1"/>
    </source>
</evidence>
<proteinExistence type="predicted"/>
<reference evidence="1 2" key="1">
    <citation type="journal article" date="2012" name="Stand. Genomic Sci.">
        <title>Complete genome sequence of the sulfur compounds oxidizing chemolithoautotroph Sulfuricurvum kujiense type strain (YK-1(T)).</title>
        <authorList>
            <person name="Han C."/>
            <person name="Kotsyurbenko O."/>
            <person name="Chertkov O."/>
            <person name="Held B."/>
            <person name="Lapidus A."/>
            <person name="Nolan M."/>
            <person name="Lucas S."/>
            <person name="Hammon N."/>
            <person name="Deshpande S."/>
            <person name="Cheng J.F."/>
            <person name="Tapia R."/>
            <person name="Goodwin L.A."/>
            <person name="Pitluck S."/>
            <person name="Liolios K."/>
            <person name="Pagani I."/>
            <person name="Ivanova N."/>
            <person name="Mavromatis K."/>
            <person name="Mikhailova N."/>
            <person name="Pati A."/>
            <person name="Chen A."/>
            <person name="Palaniappan K."/>
            <person name="Land M."/>
            <person name="Hauser L."/>
            <person name="Chang Y.J."/>
            <person name="Jeffries C.D."/>
            <person name="Brambilla E.M."/>
            <person name="Rohde M."/>
            <person name="Spring S."/>
            <person name="Sikorski J."/>
            <person name="Goker M."/>
            <person name="Woyke T."/>
            <person name="Bristow J."/>
            <person name="Eisen J.A."/>
            <person name="Markowitz V."/>
            <person name="Hugenholtz P."/>
            <person name="Kyrpides N.C."/>
            <person name="Klenk H.P."/>
            <person name="Detter J.C."/>
        </authorList>
    </citation>
    <scope>NUCLEOTIDE SEQUENCE [LARGE SCALE GENOMIC DNA]</scope>
    <source>
        <strain evidence="2">ATCC BAA-921 / DSM 16994 / JCM 11577 / YK-1</strain>
    </source>
</reference>